<keyword evidence="2" id="KW-0808">Transferase</keyword>
<dbReference type="PANTHER" id="PTHR34388:SF1">
    <property type="entry name" value="DNA POLYMERASE III SUBUNIT DELTA"/>
    <property type="match status" value="1"/>
</dbReference>
<evidence type="ECO:0000256" key="4">
    <source>
        <dbReference type="ARBA" id="ARBA00022705"/>
    </source>
</evidence>
<organism evidence="9 10">
    <name type="scientific">Kineococcus glutinatus</name>
    <dbReference type="NCBI Taxonomy" id="1070872"/>
    <lineage>
        <taxon>Bacteria</taxon>
        <taxon>Bacillati</taxon>
        <taxon>Actinomycetota</taxon>
        <taxon>Actinomycetes</taxon>
        <taxon>Kineosporiales</taxon>
        <taxon>Kineosporiaceae</taxon>
        <taxon>Kineococcus</taxon>
    </lineage>
</organism>
<keyword evidence="5" id="KW-0239">DNA-directed DNA polymerase</keyword>
<comment type="catalytic activity">
    <reaction evidence="7">
        <text>DNA(n) + a 2'-deoxyribonucleoside 5'-triphosphate = DNA(n+1) + diphosphate</text>
        <dbReference type="Rhea" id="RHEA:22508"/>
        <dbReference type="Rhea" id="RHEA-COMP:17339"/>
        <dbReference type="Rhea" id="RHEA-COMP:17340"/>
        <dbReference type="ChEBI" id="CHEBI:33019"/>
        <dbReference type="ChEBI" id="CHEBI:61560"/>
        <dbReference type="ChEBI" id="CHEBI:173112"/>
        <dbReference type="EC" id="2.7.7.7"/>
    </reaction>
</comment>
<evidence type="ECO:0000256" key="2">
    <source>
        <dbReference type="ARBA" id="ARBA00022679"/>
    </source>
</evidence>
<evidence type="ECO:0000259" key="8">
    <source>
        <dbReference type="Pfam" id="PF21694"/>
    </source>
</evidence>
<reference evidence="10" key="1">
    <citation type="journal article" date="2019" name="Int. J. Syst. Evol. Microbiol.">
        <title>The Global Catalogue of Microorganisms (GCM) 10K type strain sequencing project: providing services to taxonomists for standard genome sequencing and annotation.</title>
        <authorList>
            <consortium name="The Broad Institute Genomics Platform"/>
            <consortium name="The Broad Institute Genome Sequencing Center for Infectious Disease"/>
            <person name="Wu L."/>
            <person name="Ma J."/>
        </authorList>
    </citation>
    <scope>NUCLEOTIDE SEQUENCE [LARGE SCALE GENOMIC DNA]</scope>
    <source>
        <strain evidence="10">JCM 18126</strain>
    </source>
</reference>
<protein>
    <recommendedName>
        <fullName evidence="1">DNA-directed DNA polymerase</fullName>
        <ecNumber evidence="1">2.7.7.7</ecNumber>
    </recommendedName>
</protein>
<evidence type="ECO:0000313" key="9">
    <source>
        <dbReference type="EMBL" id="GAA4993324.1"/>
    </source>
</evidence>
<dbReference type="Gene3D" id="1.20.272.10">
    <property type="match status" value="1"/>
</dbReference>
<evidence type="ECO:0000313" key="10">
    <source>
        <dbReference type="Proteomes" id="UP001501195"/>
    </source>
</evidence>
<evidence type="ECO:0000256" key="6">
    <source>
        <dbReference type="ARBA" id="ARBA00034754"/>
    </source>
</evidence>
<dbReference type="Pfam" id="PF21694">
    <property type="entry name" value="DNA_pol3_delta_C"/>
    <property type="match status" value="1"/>
</dbReference>
<dbReference type="InterPro" id="IPR008921">
    <property type="entry name" value="DNA_pol3_clamp-load_cplx_C"/>
</dbReference>
<dbReference type="SUPFAM" id="SSF52540">
    <property type="entry name" value="P-loop containing nucleoside triphosphate hydrolases"/>
    <property type="match status" value="1"/>
</dbReference>
<dbReference type="EC" id="2.7.7.7" evidence="1"/>
<dbReference type="InterPro" id="IPR048466">
    <property type="entry name" value="DNA_pol3_delta-like_C"/>
</dbReference>
<keyword evidence="3" id="KW-0548">Nucleotidyltransferase</keyword>
<sequence>MSCRGGTLCCVPRASTSAPGARPAARGSTARVLGATEVHDVPPAPVVLLTGPEEHLADTALSSVLTRLRQETPDLERTDVAAAGYLAGQLATWTSPSLFDERAVVVVDGVEAAAEAFVTDVTAYLAAPSPSTVLVLRHRGGNRAKRVLDAARAAAQAVEVACQPLKREQEKVEFVLAAMRRARRRMDADAARALVHALGSDLGELAAACDQLCTDTDGTITEEDVRRYHGGRVEASGFDVADAAVEGHAGKALALVRHAAATGVAPVLVVAALASRLRTLARVAAVRRPADAARELGMAPWLVDRARRDLRHWSPEGLGEAILAVAEADAAVKGGGPDADYALERAVVAVAEARSR</sequence>
<dbReference type="NCBIfam" id="TIGR01128">
    <property type="entry name" value="holA"/>
    <property type="match status" value="1"/>
</dbReference>
<feature type="domain" description="DNA polymerase III delta subunit-like C-terminal" evidence="8">
    <location>
        <begin position="236"/>
        <end position="348"/>
    </location>
</feature>
<evidence type="ECO:0000256" key="7">
    <source>
        <dbReference type="ARBA" id="ARBA00049244"/>
    </source>
</evidence>
<dbReference type="InterPro" id="IPR027417">
    <property type="entry name" value="P-loop_NTPase"/>
</dbReference>
<dbReference type="PANTHER" id="PTHR34388">
    <property type="entry name" value="DNA POLYMERASE III SUBUNIT DELTA"/>
    <property type="match status" value="1"/>
</dbReference>
<dbReference type="InterPro" id="IPR005790">
    <property type="entry name" value="DNA_polIII_delta"/>
</dbReference>
<accession>A0ABP9IBQ5</accession>
<comment type="caution">
    <text evidence="9">The sequence shown here is derived from an EMBL/GenBank/DDBJ whole genome shotgun (WGS) entry which is preliminary data.</text>
</comment>
<dbReference type="Proteomes" id="UP001501195">
    <property type="component" value="Unassembled WGS sequence"/>
</dbReference>
<dbReference type="SUPFAM" id="SSF48019">
    <property type="entry name" value="post-AAA+ oligomerization domain-like"/>
    <property type="match status" value="1"/>
</dbReference>
<proteinExistence type="inferred from homology"/>
<evidence type="ECO:0000256" key="5">
    <source>
        <dbReference type="ARBA" id="ARBA00022932"/>
    </source>
</evidence>
<evidence type="ECO:0000256" key="3">
    <source>
        <dbReference type="ARBA" id="ARBA00022695"/>
    </source>
</evidence>
<keyword evidence="4" id="KW-0235">DNA replication</keyword>
<gene>
    <name evidence="9" type="primary">holA</name>
    <name evidence="9" type="ORF">GCM10023225_31250</name>
</gene>
<evidence type="ECO:0000256" key="1">
    <source>
        <dbReference type="ARBA" id="ARBA00012417"/>
    </source>
</evidence>
<dbReference type="EMBL" id="BAABIL010000576">
    <property type="protein sequence ID" value="GAA4993324.1"/>
    <property type="molecule type" value="Genomic_DNA"/>
</dbReference>
<name>A0ABP9IBQ5_9ACTN</name>
<keyword evidence="10" id="KW-1185">Reference proteome</keyword>
<comment type="similarity">
    <text evidence="6">Belongs to the DNA polymerase HolA subunit family.</text>
</comment>
<dbReference type="Gene3D" id="3.40.50.300">
    <property type="entry name" value="P-loop containing nucleotide triphosphate hydrolases"/>
    <property type="match status" value="1"/>
</dbReference>